<proteinExistence type="predicted"/>
<organism evidence="2 3">
    <name type="scientific">Taurinivorans muris</name>
    <dbReference type="NCBI Taxonomy" id="2787751"/>
    <lineage>
        <taxon>Bacteria</taxon>
        <taxon>Pseudomonadati</taxon>
        <taxon>Thermodesulfobacteriota</taxon>
        <taxon>Desulfovibrionia</taxon>
        <taxon>Desulfovibrionales</taxon>
        <taxon>Desulfovibrionaceae</taxon>
        <taxon>Taurinivorans</taxon>
    </lineage>
</organism>
<keyword evidence="1" id="KW-0732">Signal</keyword>
<name>A0ABY5Y1R2_9BACT</name>
<keyword evidence="3" id="KW-1185">Reference proteome</keyword>
<dbReference type="InterPro" id="IPR025500">
    <property type="entry name" value="DUF4390"/>
</dbReference>
<feature type="signal peptide" evidence="1">
    <location>
        <begin position="1"/>
        <end position="19"/>
    </location>
</feature>
<evidence type="ECO:0000256" key="1">
    <source>
        <dbReference type="SAM" id="SignalP"/>
    </source>
</evidence>
<evidence type="ECO:0000313" key="3">
    <source>
        <dbReference type="Proteomes" id="UP001058120"/>
    </source>
</evidence>
<protein>
    <submittedName>
        <fullName evidence="2">DUF4390 domain-containing protein</fullName>
    </submittedName>
</protein>
<gene>
    <name evidence="2" type="ORF">JBF11_02065</name>
</gene>
<dbReference type="Proteomes" id="UP001058120">
    <property type="component" value="Chromosome"/>
</dbReference>
<evidence type="ECO:0000313" key="2">
    <source>
        <dbReference type="EMBL" id="UWX06124.1"/>
    </source>
</evidence>
<reference evidence="2" key="1">
    <citation type="submission" date="2020-12" db="EMBL/GenBank/DDBJ databases">
        <title>Taurinivorans muris gen. nov., sp. nov., fundamental and realized metabolic niche of a ubiquitous sulfidogenic bacterium in the murine intestine.</title>
        <authorList>
            <person name="Ye H."/>
            <person name="Hanson B.T."/>
            <person name="Loy A."/>
        </authorList>
    </citation>
    <scope>NUCLEOTIDE SEQUENCE</scope>
    <source>
        <strain evidence="2">LT0009</strain>
    </source>
</reference>
<accession>A0ABY5Y1R2</accession>
<dbReference type="Pfam" id="PF14334">
    <property type="entry name" value="DUF4390"/>
    <property type="match status" value="1"/>
</dbReference>
<feature type="chain" id="PRO_5045700777" evidence="1">
    <location>
        <begin position="20"/>
        <end position="180"/>
    </location>
</feature>
<dbReference type="RefSeq" id="WP_334315725.1">
    <property type="nucleotide sequence ID" value="NZ_CP065938.1"/>
</dbReference>
<sequence length="180" mass="21255">MKVFFCYFFFFCLPFALHAQDYDSFVLNYQSVQVLKDKIRFELVFEQPKKHKIANVLKKGAILKLIVDTELQQKKFLKNTVLSSHSLMYYLRYDPLTKQFTAMQDSNTIARNSDAEFLLNLLIKNIVFEIPCRIEKRKQYVLKTKIDLIQSNVQSWFGVAQLLEPDKVIQPLAFEYDFSS</sequence>
<dbReference type="EMBL" id="CP065938">
    <property type="protein sequence ID" value="UWX06124.1"/>
    <property type="molecule type" value="Genomic_DNA"/>
</dbReference>